<accession>A0A6N6M5K0</accession>
<dbReference type="RefSeq" id="WP_151169778.1">
    <property type="nucleotide sequence ID" value="NZ_WACR01000012.1"/>
</dbReference>
<gene>
    <name evidence="1" type="ORF">F3059_12490</name>
</gene>
<sequence>MRSFFVLPFMFLALTINAQEHESVEDLAKDFVKALRKMETSSFIELYEKDSVIVENFNEKLGFNYHDSLVADFSSLIKTGLEKGIDWNKIKFVKAEYITRTDGPFLIAQPTVIVFQHRLFRYAINMNCSRIEGDWGFVPIKRKVPDIYIKKI</sequence>
<evidence type="ECO:0000313" key="2">
    <source>
        <dbReference type="Proteomes" id="UP000435357"/>
    </source>
</evidence>
<keyword evidence="2" id="KW-1185">Reference proteome</keyword>
<dbReference type="Proteomes" id="UP000435357">
    <property type="component" value="Unassembled WGS sequence"/>
</dbReference>
<dbReference type="AlphaFoldDB" id="A0A6N6M5K0"/>
<dbReference type="EMBL" id="WACR01000012">
    <property type="protein sequence ID" value="KAB1062101.1"/>
    <property type="molecule type" value="Genomic_DNA"/>
</dbReference>
<protein>
    <submittedName>
        <fullName evidence="1">Uncharacterized protein</fullName>
    </submittedName>
</protein>
<reference evidence="1 2" key="1">
    <citation type="submission" date="2019-09" db="EMBL/GenBank/DDBJ databases">
        <title>Genomes of Cryomorphaceae.</title>
        <authorList>
            <person name="Bowman J.P."/>
        </authorList>
    </citation>
    <scope>NUCLEOTIDE SEQUENCE [LARGE SCALE GENOMIC DNA]</scope>
    <source>
        <strain evidence="1 2">KCTC 52047</strain>
    </source>
</reference>
<evidence type="ECO:0000313" key="1">
    <source>
        <dbReference type="EMBL" id="KAB1062101.1"/>
    </source>
</evidence>
<name>A0A6N6M5K0_9FLAO</name>
<comment type="caution">
    <text evidence="1">The sequence shown here is derived from an EMBL/GenBank/DDBJ whole genome shotgun (WGS) entry which is preliminary data.</text>
</comment>
<organism evidence="1 2">
    <name type="scientific">Salibacter halophilus</name>
    <dbReference type="NCBI Taxonomy" id="1803916"/>
    <lineage>
        <taxon>Bacteria</taxon>
        <taxon>Pseudomonadati</taxon>
        <taxon>Bacteroidota</taxon>
        <taxon>Flavobacteriia</taxon>
        <taxon>Flavobacteriales</taxon>
        <taxon>Salibacteraceae</taxon>
        <taxon>Salibacter</taxon>
    </lineage>
</organism>
<proteinExistence type="predicted"/>